<dbReference type="PROSITE" id="PS50297">
    <property type="entry name" value="ANK_REP_REGION"/>
    <property type="match status" value="2"/>
</dbReference>
<keyword evidence="5" id="KW-1133">Transmembrane helix</keyword>
<keyword evidence="5" id="KW-0812">Transmembrane</keyword>
<dbReference type="Proteomes" id="UP000033562">
    <property type="component" value="Unassembled WGS sequence"/>
</dbReference>
<dbReference type="EMBL" id="LANX01000001">
    <property type="protein sequence ID" value="KJV69628.1"/>
    <property type="molecule type" value="Genomic_DNA"/>
</dbReference>
<dbReference type="RefSeq" id="WP_198138902.1">
    <property type="nucleotide sequence ID" value="NZ_LANX01000001.1"/>
</dbReference>
<sequence length="834" mass="95291">MSLSLLVDSLNAKINDKKSRSIYEKIVRACNDDKSLVEKQIYVVKGASGLVFYKDEDDVVNDIIEKKNNMSAVEYVKSSQVIRCFLIHLPFIDNILNYDQLSDFCECLIDHGADINVYAAEGIVVQDKVIYEVDGKTPIAYAVENKNIQYVRYLLSLNSVDTKFTIKDIYDTHQGYNLIAYAIRLFVLDSKAGYYSLCCDMLKILDKLLSKVTIDYNNCDIGLRKNAVQIIKILRNTRDPGFNALIEYLVSEELLKVIELFIIGGELWKNEIQEEKSQCYKYKHCGNKKALHAVRRKKRVNNAYTSKSLTNVMLDYYSVSYNLIFSKYNRDGESLVSIAVFCGKLQLVKYLLENMSINPNTVNQYGHSLLHIAVAAKNSYECVNYLLNQGTSVSIAEYKFRATPLHIAASNGAVDIVKLILDKVPDAVYQVDVYGQNVLHYAARNVNSIEIFRLVKNLDVNNQVCDRALDYEYLKKLCNVYNVTQQEIREVIELKDNDIQQVGNTPLHIAIESNNFDVAKFLIQEKHCDVSIQNKAGYTALNSYSTCGKNTLLHQAVIKNDVQFVKHLLSYKDLDVNLCNGFNTTALKIAIDKKNMDMICTLLSDKRQDLFFGDAKISYIPLLMFTRSINDKIQKLILKKLRSRFIYYSLISLGVCLGKFVLMTSAALYCIFVYRDKLLSVASDNLWKLQVTLGTLTSLMLFLMFFSYFMVSILVFQLNEQKTIFPIVNQKYVNSVYNKSSCKLYKNNIGNVEQLSDYSGSLSQNLSELTSQKTSLQCSSTNSEDPSDPLSCNLYNYTIHTNMKNDKRKESLIEKESHRSKKSYYQEPTSAFLR</sequence>
<feature type="region of interest" description="Disordered" evidence="4">
    <location>
        <begin position="808"/>
        <end position="834"/>
    </location>
</feature>
<feature type="repeat" description="ANK" evidence="3">
    <location>
        <begin position="365"/>
        <end position="398"/>
    </location>
</feature>
<feature type="transmembrane region" description="Helical" evidence="5">
    <location>
        <begin position="694"/>
        <end position="716"/>
    </location>
</feature>
<dbReference type="Pfam" id="PF00023">
    <property type="entry name" value="Ank"/>
    <property type="match status" value="2"/>
</dbReference>
<keyword evidence="5" id="KW-0472">Membrane</keyword>
<keyword evidence="2 3" id="KW-0040">ANK repeat</keyword>
<feature type="compositionally biased region" description="Basic and acidic residues" evidence="4">
    <location>
        <begin position="808"/>
        <end position="817"/>
    </location>
</feature>
<protein>
    <submittedName>
        <fullName evidence="6">Ankyrin repeat family protein</fullName>
    </submittedName>
</protein>
<accession>A0A0F3NNM5</accession>
<dbReference type="PROSITE" id="PS50088">
    <property type="entry name" value="ANK_REPEAT"/>
    <property type="match status" value="3"/>
</dbReference>
<feature type="repeat" description="ANK" evidence="3">
    <location>
        <begin position="400"/>
        <end position="423"/>
    </location>
</feature>
<keyword evidence="1" id="KW-0677">Repeat</keyword>
<feature type="transmembrane region" description="Helical" evidence="5">
    <location>
        <begin position="645"/>
        <end position="674"/>
    </location>
</feature>
<evidence type="ECO:0000256" key="5">
    <source>
        <dbReference type="SAM" id="Phobius"/>
    </source>
</evidence>
<dbReference type="Gene3D" id="1.25.40.20">
    <property type="entry name" value="Ankyrin repeat-containing domain"/>
    <property type="match status" value="3"/>
</dbReference>
<dbReference type="SMART" id="SM00248">
    <property type="entry name" value="ANK"/>
    <property type="match status" value="9"/>
</dbReference>
<dbReference type="PANTHER" id="PTHR24198:SF165">
    <property type="entry name" value="ANKYRIN REPEAT-CONTAINING PROTEIN-RELATED"/>
    <property type="match status" value="1"/>
</dbReference>
<organism evidence="6 7">
    <name type="scientific">Candidatus Neoehrlichia procyonis str. RAC413</name>
    <dbReference type="NCBI Taxonomy" id="1359163"/>
    <lineage>
        <taxon>Bacteria</taxon>
        <taxon>Pseudomonadati</taxon>
        <taxon>Pseudomonadota</taxon>
        <taxon>Alphaproteobacteria</taxon>
        <taxon>Rickettsiales</taxon>
        <taxon>Anaplasmataceae</taxon>
        <taxon>Candidatus Neoehrlichia</taxon>
    </lineage>
</organism>
<dbReference type="InterPro" id="IPR002110">
    <property type="entry name" value="Ankyrin_rpt"/>
</dbReference>
<keyword evidence="7" id="KW-1185">Reference proteome</keyword>
<dbReference type="STRING" id="1359163.NLO413_1028"/>
<dbReference type="Pfam" id="PF12796">
    <property type="entry name" value="Ank_2"/>
    <property type="match status" value="2"/>
</dbReference>
<evidence type="ECO:0000256" key="3">
    <source>
        <dbReference type="PROSITE-ProRule" id="PRU00023"/>
    </source>
</evidence>
<evidence type="ECO:0000256" key="4">
    <source>
        <dbReference type="SAM" id="MobiDB-lite"/>
    </source>
</evidence>
<proteinExistence type="predicted"/>
<evidence type="ECO:0000256" key="2">
    <source>
        <dbReference type="ARBA" id="ARBA00023043"/>
    </source>
</evidence>
<evidence type="ECO:0000313" key="6">
    <source>
        <dbReference type="EMBL" id="KJV69628.1"/>
    </source>
</evidence>
<name>A0A0F3NNM5_9RICK</name>
<evidence type="ECO:0000256" key="1">
    <source>
        <dbReference type="ARBA" id="ARBA00022737"/>
    </source>
</evidence>
<dbReference type="AlphaFoldDB" id="A0A0F3NNM5"/>
<gene>
    <name evidence="6" type="ORF">NLO413_1028</name>
</gene>
<reference evidence="6 7" key="1">
    <citation type="submission" date="2015-02" db="EMBL/GenBank/DDBJ databases">
        <title>Genome Sequencing of Rickettsiales.</title>
        <authorList>
            <person name="Daugherty S.C."/>
            <person name="Su Q."/>
            <person name="Abolude K."/>
            <person name="Beier-Sexton M."/>
            <person name="Carlyon J.A."/>
            <person name="Carter R."/>
            <person name="Day N.P."/>
            <person name="Dumler S.J."/>
            <person name="Dyachenko V."/>
            <person name="Godinez A."/>
            <person name="Kurtti T.J."/>
            <person name="Lichay M."/>
            <person name="Mullins K.E."/>
            <person name="Ott S."/>
            <person name="Pappas-Brown V."/>
            <person name="Paris D.H."/>
            <person name="Patel P."/>
            <person name="Richards A.L."/>
            <person name="Sadzewicz L."/>
            <person name="Sears K."/>
            <person name="Seidman D."/>
            <person name="Sengamalay N."/>
            <person name="Stenos J."/>
            <person name="Tallon L.J."/>
            <person name="Vincent G."/>
            <person name="Fraser C.M."/>
            <person name="Munderloh U."/>
            <person name="Dunning-Hotopp J.C."/>
        </authorList>
    </citation>
    <scope>NUCLEOTIDE SEQUENCE [LARGE SCALE GENOMIC DNA]</scope>
    <source>
        <strain evidence="6 7">RAC413</strain>
    </source>
</reference>
<evidence type="ECO:0000313" key="7">
    <source>
        <dbReference type="Proteomes" id="UP000033562"/>
    </source>
</evidence>
<dbReference type="InterPro" id="IPR036770">
    <property type="entry name" value="Ankyrin_rpt-contain_sf"/>
</dbReference>
<dbReference type="PANTHER" id="PTHR24198">
    <property type="entry name" value="ANKYRIN REPEAT AND PROTEIN KINASE DOMAIN-CONTAINING PROTEIN"/>
    <property type="match status" value="1"/>
</dbReference>
<dbReference type="SUPFAM" id="SSF48403">
    <property type="entry name" value="Ankyrin repeat"/>
    <property type="match status" value="2"/>
</dbReference>
<feature type="repeat" description="ANK" evidence="3">
    <location>
        <begin position="502"/>
        <end position="524"/>
    </location>
</feature>
<comment type="caution">
    <text evidence="6">The sequence shown here is derived from an EMBL/GenBank/DDBJ whole genome shotgun (WGS) entry which is preliminary data.</text>
</comment>